<protein>
    <recommendedName>
        <fullName evidence="3">Fibronectin type-III domain-containing protein</fullName>
    </recommendedName>
</protein>
<dbReference type="CDD" id="cd00063">
    <property type="entry name" value="FN3"/>
    <property type="match status" value="1"/>
</dbReference>
<organism evidence="4 5">
    <name type="scientific">Arthrobacter gyeryongensis</name>
    <dbReference type="NCBI Taxonomy" id="1650592"/>
    <lineage>
        <taxon>Bacteria</taxon>
        <taxon>Bacillati</taxon>
        <taxon>Actinomycetota</taxon>
        <taxon>Actinomycetes</taxon>
        <taxon>Micrococcales</taxon>
        <taxon>Micrococcaceae</taxon>
        <taxon>Arthrobacter</taxon>
    </lineage>
</organism>
<dbReference type="InterPro" id="IPR003961">
    <property type="entry name" value="FN3_dom"/>
</dbReference>
<evidence type="ECO:0000259" key="3">
    <source>
        <dbReference type="PROSITE" id="PS50853"/>
    </source>
</evidence>
<dbReference type="EMBL" id="BAABKK010000032">
    <property type="protein sequence ID" value="GAA5200675.1"/>
    <property type="molecule type" value="Genomic_DNA"/>
</dbReference>
<feature type="domain" description="Fibronectin type-III" evidence="3">
    <location>
        <begin position="1"/>
        <end position="65"/>
    </location>
</feature>
<gene>
    <name evidence="4" type="ORF">GCM10023346_43310</name>
</gene>
<dbReference type="InterPro" id="IPR013783">
    <property type="entry name" value="Ig-like_fold"/>
</dbReference>
<keyword evidence="2" id="KW-0624">Polysaccharide degradation</keyword>
<dbReference type="InterPro" id="IPR036116">
    <property type="entry name" value="FN3_sf"/>
</dbReference>
<dbReference type="Proteomes" id="UP001500200">
    <property type="component" value="Unassembled WGS sequence"/>
</dbReference>
<dbReference type="PROSITE" id="PS50853">
    <property type="entry name" value="FN3"/>
    <property type="match status" value="1"/>
</dbReference>
<proteinExistence type="predicted"/>
<comment type="caution">
    <text evidence="4">The sequence shown here is derived from an EMBL/GenBank/DDBJ whole genome shotgun (WGS) entry which is preliminary data.</text>
</comment>
<evidence type="ECO:0000256" key="2">
    <source>
        <dbReference type="ARBA" id="ARBA00023326"/>
    </source>
</evidence>
<keyword evidence="2" id="KW-0119">Carbohydrate metabolism</keyword>
<accession>A0ABP9SQ83</accession>
<keyword evidence="1" id="KW-0378">Hydrolase</keyword>
<keyword evidence="5" id="KW-1185">Reference proteome</keyword>
<evidence type="ECO:0000313" key="5">
    <source>
        <dbReference type="Proteomes" id="UP001500200"/>
    </source>
</evidence>
<name>A0ABP9SQ83_9MICC</name>
<evidence type="ECO:0000313" key="4">
    <source>
        <dbReference type="EMBL" id="GAA5200675.1"/>
    </source>
</evidence>
<evidence type="ECO:0000256" key="1">
    <source>
        <dbReference type="ARBA" id="ARBA00023295"/>
    </source>
</evidence>
<sequence length="330" mass="34395">MDSYTVTANPDGATCTITGASGSCVVRGLINGYTYSFTATATNSAGTSQPSPPSNSVTLHLTPIDIYYFSLGGPAFLGDPTGWEVDNLRFGGAYRNYSRGTIYWSPTTYSHLNQGAIRSAYAAQGWENGPLGYPTSDEVGPIRGGGVYQSFQGGAIYWSPATGAHVNAGAIRSAYVAQGSENGLLGYPAGNEVKGLRDGGAYQLFQGGAIYWSPATGAHVNAGAIRSAYAAQGWENGLLGYPTGNEVKGLRDGGAYQLFQGGAIYWSPATGAHVNKGAIRDAYAAQGWENGELGYPTSNEYSVCCGGAAQDFQGGRITWTPTGGTSITRR</sequence>
<reference evidence="5" key="1">
    <citation type="journal article" date="2019" name="Int. J. Syst. Evol. Microbiol.">
        <title>The Global Catalogue of Microorganisms (GCM) 10K type strain sequencing project: providing services to taxonomists for standard genome sequencing and annotation.</title>
        <authorList>
            <consortium name="The Broad Institute Genomics Platform"/>
            <consortium name="The Broad Institute Genome Sequencing Center for Infectious Disease"/>
            <person name="Wu L."/>
            <person name="Ma J."/>
        </authorList>
    </citation>
    <scope>NUCLEOTIDE SEQUENCE [LARGE SCALE GENOMIC DNA]</scope>
    <source>
        <strain evidence="5">JCM 18514</strain>
    </source>
</reference>
<dbReference type="InterPro" id="IPR013207">
    <property type="entry name" value="LGFP"/>
</dbReference>
<keyword evidence="1" id="KW-0326">Glycosidase</keyword>
<dbReference type="Gene3D" id="2.60.40.10">
    <property type="entry name" value="Immunoglobulins"/>
    <property type="match status" value="1"/>
</dbReference>
<dbReference type="Pfam" id="PF08310">
    <property type="entry name" value="LGFP"/>
    <property type="match status" value="5"/>
</dbReference>
<dbReference type="SUPFAM" id="SSF49265">
    <property type="entry name" value="Fibronectin type III"/>
    <property type="match status" value="1"/>
</dbReference>